<dbReference type="SUPFAM" id="SSF56281">
    <property type="entry name" value="Metallo-hydrolase/oxidoreductase"/>
    <property type="match status" value="1"/>
</dbReference>
<dbReference type="Proteomes" id="UP000664169">
    <property type="component" value="Unassembled WGS sequence"/>
</dbReference>
<dbReference type="PANTHER" id="PTHR36142">
    <property type="entry name" value="METALLO-HYDROLASE/OXIDOREDUCTASE SUPERFAMILY PROTEIN"/>
    <property type="match status" value="1"/>
</dbReference>
<dbReference type="OrthoDB" id="9971601at2759"/>
<dbReference type="AlphaFoldDB" id="A0A8H3IQ44"/>
<reference evidence="1" key="1">
    <citation type="submission" date="2021-03" db="EMBL/GenBank/DDBJ databases">
        <authorList>
            <person name="Tagirdzhanova G."/>
        </authorList>
    </citation>
    <scope>NUCLEOTIDE SEQUENCE</scope>
</reference>
<proteinExistence type="predicted"/>
<dbReference type="PANTHER" id="PTHR36142:SF2">
    <property type="entry name" value="METALLO-HYDROLASE_OXIDOREDUCTASE SUPERFAMILY PROTEIN"/>
    <property type="match status" value="1"/>
</dbReference>
<name>A0A8H3IQ44_9LECA</name>
<gene>
    <name evidence="1" type="ORF">GOMPHAMPRED_005343</name>
</gene>
<dbReference type="InterPro" id="IPR036866">
    <property type="entry name" value="RibonucZ/Hydroxyglut_hydro"/>
</dbReference>
<dbReference type="EMBL" id="CAJPDQ010000032">
    <property type="protein sequence ID" value="CAF9929245.1"/>
    <property type="molecule type" value="Genomic_DNA"/>
</dbReference>
<protein>
    <submittedName>
        <fullName evidence="1">Uncharacterized protein</fullName>
    </submittedName>
</protein>
<keyword evidence="2" id="KW-1185">Reference proteome</keyword>
<dbReference type="Gene3D" id="3.60.15.10">
    <property type="entry name" value="Ribonuclease Z/Hydroxyacylglutathione hydrolase-like"/>
    <property type="match status" value="1"/>
</dbReference>
<sequence length="349" mass="38915">MAVYNPDQQLQDELENTFVRCLQSKRPILTHLNADTSWLLQIPCPSTSTGRFFFNILIDPWFKGTQSDVANFFSVQEHLITSSVQTIEELDSNLHEIQRIAEKALGHGKPRRFNHESESCIDAVAISHEFTDHCHKATLMELDPSIPVFATDKAADLIRSWKHFQTVVTTPAFAADDPDWEKTSVNPLPEYIGISRIVTAGNQLYYHSAVMITFSSGTEDDSAEAVIYSPHGIVADDLQHLTIASPPIRTLALLHGLHDVGITWTKQLNLGGHNGLRAQRICKAKYWVGTHDEIKKPGGLIAPFLRRTVISVKQALAMEQTGYTAPDIPAELEKVHFSDLQSGESLLLE</sequence>
<accession>A0A8H3IQ44</accession>
<evidence type="ECO:0000313" key="2">
    <source>
        <dbReference type="Proteomes" id="UP000664169"/>
    </source>
</evidence>
<organism evidence="1 2">
    <name type="scientific">Gomphillus americanus</name>
    <dbReference type="NCBI Taxonomy" id="1940652"/>
    <lineage>
        <taxon>Eukaryota</taxon>
        <taxon>Fungi</taxon>
        <taxon>Dikarya</taxon>
        <taxon>Ascomycota</taxon>
        <taxon>Pezizomycotina</taxon>
        <taxon>Lecanoromycetes</taxon>
        <taxon>OSLEUM clade</taxon>
        <taxon>Ostropomycetidae</taxon>
        <taxon>Ostropales</taxon>
        <taxon>Graphidaceae</taxon>
        <taxon>Gomphilloideae</taxon>
        <taxon>Gomphillus</taxon>
    </lineage>
</organism>
<comment type="caution">
    <text evidence="1">The sequence shown here is derived from an EMBL/GenBank/DDBJ whole genome shotgun (WGS) entry which is preliminary data.</text>
</comment>
<evidence type="ECO:0000313" key="1">
    <source>
        <dbReference type="EMBL" id="CAF9929245.1"/>
    </source>
</evidence>